<comment type="subcellular location">
    <subcellularLocation>
        <location evidence="1 7">Cell outer membrane</location>
        <topology evidence="1 7">Multi-pass membrane protein</topology>
    </subcellularLocation>
</comment>
<reference evidence="10 11" key="1">
    <citation type="submission" date="2018-06" db="EMBL/GenBank/DDBJ databases">
        <title>Chryseolinea flavus sp. nov., a member of the phylum Bacteroidetes isolated from soil.</title>
        <authorList>
            <person name="Li Y."/>
            <person name="Wang J."/>
        </authorList>
    </citation>
    <scope>NUCLEOTIDE SEQUENCE [LARGE SCALE GENOMIC DNA]</scope>
    <source>
        <strain evidence="10 11">SDU1-6</strain>
    </source>
</reference>
<dbReference type="NCBIfam" id="TIGR04056">
    <property type="entry name" value="OMP_RagA_SusC"/>
    <property type="match status" value="1"/>
</dbReference>
<accession>A0A364XY07</accession>
<dbReference type="InterPro" id="IPR023996">
    <property type="entry name" value="TonB-dep_OMP_SusC/RagA"/>
</dbReference>
<keyword evidence="5 7" id="KW-0472">Membrane</keyword>
<dbReference type="InterPro" id="IPR036942">
    <property type="entry name" value="Beta-barrel_TonB_sf"/>
</dbReference>
<keyword evidence="11" id="KW-1185">Reference proteome</keyword>
<keyword evidence="2 7" id="KW-0813">Transport</keyword>
<feature type="domain" description="TonB-dependent receptor plug" evidence="9">
    <location>
        <begin position="121"/>
        <end position="225"/>
    </location>
</feature>
<evidence type="ECO:0000256" key="3">
    <source>
        <dbReference type="ARBA" id="ARBA00022452"/>
    </source>
</evidence>
<dbReference type="InterPro" id="IPR023997">
    <property type="entry name" value="TonB-dep_OMP_SusC/RagA_CS"/>
</dbReference>
<organism evidence="10 11">
    <name type="scientific">Pseudochryseolinea flava</name>
    <dbReference type="NCBI Taxonomy" id="2059302"/>
    <lineage>
        <taxon>Bacteria</taxon>
        <taxon>Pseudomonadati</taxon>
        <taxon>Bacteroidota</taxon>
        <taxon>Cytophagia</taxon>
        <taxon>Cytophagales</taxon>
        <taxon>Fulvivirgaceae</taxon>
        <taxon>Pseudochryseolinea</taxon>
    </lineage>
</organism>
<evidence type="ECO:0000256" key="4">
    <source>
        <dbReference type="ARBA" id="ARBA00022692"/>
    </source>
</evidence>
<evidence type="ECO:0000256" key="1">
    <source>
        <dbReference type="ARBA" id="ARBA00004571"/>
    </source>
</evidence>
<dbReference type="Gene3D" id="2.40.170.20">
    <property type="entry name" value="TonB-dependent receptor, beta-barrel domain"/>
    <property type="match status" value="1"/>
</dbReference>
<dbReference type="NCBIfam" id="TIGR04057">
    <property type="entry name" value="SusC_RagA_signa"/>
    <property type="match status" value="1"/>
</dbReference>
<dbReference type="Gene3D" id="2.170.130.10">
    <property type="entry name" value="TonB-dependent receptor, plug domain"/>
    <property type="match status" value="1"/>
</dbReference>
<keyword evidence="3 7" id="KW-1134">Transmembrane beta strand</keyword>
<evidence type="ECO:0000256" key="6">
    <source>
        <dbReference type="ARBA" id="ARBA00023237"/>
    </source>
</evidence>
<dbReference type="SUPFAM" id="SSF56935">
    <property type="entry name" value="Porins"/>
    <property type="match status" value="1"/>
</dbReference>
<evidence type="ECO:0000313" key="10">
    <source>
        <dbReference type="EMBL" id="RAV98670.1"/>
    </source>
</evidence>
<dbReference type="InterPro" id="IPR012910">
    <property type="entry name" value="Plug_dom"/>
</dbReference>
<dbReference type="OrthoDB" id="9768177at2"/>
<gene>
    <name evidence="10" type="ORF">DQQ10_23160</name>
</gene>
<dbReference type="Pfam" id="PF07715">
    <property type="entry name" value="Plug"/>
    <property type="match status" value="1"/>
</dbReference>
<evidence type="ECO:0000256" key="8">
    <source>
        <dbReference type="SAM" id="SignalP"/>
    </source>
</evidence>
<keyword evidence="10" id="KW-0675">Receptor</keyword>
<evidence type="ECO:0000313" key="11">
    <source>
        <dbReference type="Proteomes" id="UP000251889"/>
    </source>
</evidence>
<dbReference type="AlphaFoldDB" id="A0A364XY07"/>
<name>A0A364XY07_9BACT</name>
<dbReference type="Gene3D" id="2.60.40.1120">
    <property type="entry name" value="Carboxypeptidase-like, regulatory domain"/>
    <property type="match status" value="1"/>
</dbReference>
<dbReference type="Pfam" id="PF13715">
    <property type="entry name" value="CarbopepD_reg_2"/>
    <property type="match status" value="1"/>
</dbReference>
<dbReference type="Proteomes" id="UP000251889">
    <property type="component" value="Unassembled WGS sequence"/>
</dbReference>
<dbReference type="PROSITE" id="PS00018">
    <property type="entry name" value="EF_HAND_1"/>
    <property type="match status" value="1"/>
</dbReference>
<dbReference type="SUPFAM" id="SSF49464">
    <property type="entry name" value="Carboxypeptidase regulatory domain-like"/>
    <property type="match status" value="1"/>
</dbReference>
<evidence type="ECO:0000256" key="7">
    <source>
        <dbReference type="PROSITE-ProRule" id="PRU01360"/>
    </source>
</evidence>
<comment type="similarity">
    <text evidence="7">Belongs to the TonB-dependent receptor family.</text>
</comment>
<evidence type="ECO:0000259" key="9">
    <source>
        <dbReference type="Pfam" id="PF07715"/>
    </source>
</evidence>
<dbReference type="InterPro" id="IPR018247">
    <property type="entry name" value="EF_Hand_1_Ca_BS"/>
</dbReference>
<keyword evidence="8" id="KW-0732">Signal</keyword>
<comment type="caution">
    <text evidence="10">The sequence shown here is derived from an EMBL/GenBank/DDBJ whole genome shotgun (WGS) entry which is preliminary data.</text>
</comment>
<protein>
    <submittedName>
        <fullName evidence="10">TonB-dependent receptor</fullName>
    </submittedName>
</protein>
<feature type="signal peptide" evidence="8">
    <location>
        <begin position="1"/>
        <end position="24"/>
    </location>
</feature>
<keyword evidence="6 7" id="KW-0998">Cell outer membrane</keyword>
<dbReference type="EMBL" id="QMFY01000016">
    <property type="protein sequence ID" value="RAV98670.1"/>
    <property type="molecule type" value="Genomic_DNA"/>
</dbReference>
<evidence type="ECO:0000256" key="2">
    <source>
        <dbReference type="ARBA" id="ARBA00022448"/>
    </source>
</evidence>
<dbReference type="InterPro" id="IPR037066">
    <property type="entry name" value="Plug_dom_sf"/>
</dbReference>
<keyword evidence="4 7" id="KW-0812">Transmembrane</keyword>
<dbReference type="InterPro" id="IPR008969">
    <property type="entry name" value="CarboxyPept-like_regulatory"/>
</dbReference>
<sequence>MKKLYQKLSLAVLALLLSASVLTAQNRSVSGTVLDESGQPLPGVNVVVKGTTNGSVTDVEGKFSLSNVDDNTVLVFSFIGYLAQEVAVGTQTSISVTLASDITQLGEVVVVGYGEQKKALLTGAISSVRSEDISTVSVSRIDQALQGRTPGVNISPTSGSPGAATKIRIRGVSSNNNSNPLYIIDGVRTSAAGMDFLSLSDVESIDVLKDAASTAIYGAEGGNGVIIVTTKKGRSNSSEITYNGQIGVQSVRPNGLKVMNAPQYQQYQQAAGQGARPYVGTSGDGTDWLDEVFKNAPQQNHSLNFSGGTDKSTYFVGGNIFKQQGIAGGDKAKFDRYSIRVNTSHKLKEWLTIGENLSILRTNRAGLAEDSEFGSLIGSAIALDPTTPVTYAGINPTNYPQHVKDAIAANRALVRNGNGELYGISPYVQGEYGNPLARIDQSMGRTVQNKMLGNVYAEVRPITGLTVTTRFSIDAAFQRNHNWNPTNWYSPESNNGTPTGSDAWQEWYTWQWETFGEYNKSFGDHNFKFLAGGAQQKLTDNTLGGSYSGLFREEDKWSYGNFVPDAIDRIGSNQETRTLVSVFGRVNYDYKEKYLAAVTFRRDGSSMLADGKKWGTFPSVSLGWVVSEEDFFGESLGSTISFAKIRASWGQNGSLAGLYPGIWQKAISTNVNGQIRYPSNDGLYVIGAAPTNLENRSLTWETSEQIDIGLELRFMNDRLSFVTDYFNKKSKNLITQGNPPGFAGNGIPFFNGGDVVNKGFEFELAYRDNGQSQLKYEVSVNMTTLDNEVTYLHPAVPEILGANVGTGWGGATAFKQGYPVWYFRGYQTDGIFQTQQQVDAYNDEIYTGYSGALGMPVIVDRDGNGRITPEDMTMIGNPIPDFYYGGRVSLAYKGFDFLFFIQGQRGNDILMGFNRTDRQGANRPEFFLTDAWTPENPTNDWFKANTGDEKTYSSDYMIFNGSFARIRQLQFGYTLPNSLTSKMKVKNVRAYISLDNFFTFTDYPGLDPEAGSNNDRSQGIDRGIYPVPRTFLGGLTFTF</sequence>
<proteinExistence type="inferred from homology"/>
<dbReference type="InterPro" id="IPR039426">
    <property type="entry name" value="TonB-dep_rcpt-like"/>
</dbReference>
<evidence type="ECO:0000256" key="5">
    <source>
        <dbReference type="ARBA" id="ARBA00023136"/>
    </source>
</evidence>
<dbReference type="GO" id="GO:0009279">
    <property type="term" value="C:cell outer membrane"/>
    <property type="evidence" value="ECO:0007669"/>
    <property type="project" value="UniProtKB-SubCell"/>
</dbReference>
<dbReference type="PROSITE" id="PS52016">
    <property type="entry name" value="TONB_DEPENDENT_REC_3"/>
    <property type="match status" value="1"/>
</dbReference>
<feature type="chain" id="PRO_5016892203" evidence="8">
    <location>
        <begin position="25"/>
        <end position="1039"/>
    </location>
</feature>
<dbReference type="FunFam" id="2.60.40.1120:FF:000003">
    <property type="entry name" value="Outer membrane protein Omp121"/>
    <property type="match status" value="1"/>
</dbReference>